<protein>
    <submittedName>
        <fullName evidence="1">Peptide chain release factor</fullName>
    </submittedName>
</protein>
<keyword evidence="2" id="KW-1185">Reference proteome</keyword>
<accession>A0ABR3KQN0</accession>
<dbReference type="Proteomes" id="UP001558632">
    <property type="component" value="Unassembled WGS sequence"/>
</dbReference>
<proteinExistence type="predicted"/>
<reference evidence="1 2" key="1">
    <citation type="submission" date="2024-07" db="EMBL/GenBank/DDBJ databases">
        <title>Enhanced genomic and transcriptomic resources for Trichinella pseudospiralis and T. spiralis underpin the discovery of pronounced molecular differences between stages and species.</title>
        <authorList>
            <person name="Pasi K.K."/>
            <person name="La Rosa G."/>
            <person name="Gomez-Morales M.A."/>
            <person name="Tosini F."/>
            <person name="Sumanam S."/>
            <person name="Young N.D."/>
            <person name="Chang B.C."/>
            <person name="Robin G.B."/>
        </authorList>
    </citation>
    <scope>NUCLEOTIDE SEQUENCE [LARGE SCALE GENOMIC DNA]</scope>
    <source>
        <strain evidence="1">ISS534</strain>
    </source>
</reference>
<evidence type="ECO:0000313" key="1">
    <source>
        <dbReference type="EMBL" id="KAL1242545.1"/>
    </source>
</evidence>
<evidence type="ECO:0000313" key="2">
    <source>
        <dbReference type="Proteomes" id="UP001558632"/>
    </source>
</evidence>
<comment type="caution">
    <text evidence="1">The sequence shown here is derived from an EMBL/GenBank/DDBJ whole genome shotgun (WGS) entry which is preliminary data.</text>
</comment>
<sequence length="77" mass="9197">MNVCFFLFIDFQAEVNKCSVVFTHSWMAFVDSDLFRRIEEIEQRFDQIEAILRNIQLIYSKVLFEIVLLANSTFFCC</sequence>
<dbReference type="EMBL" id="JBEUSY010000197">
    <property type="protein sequence ID" value="KAL1242545.1"/>
    <property type="molecule type" value="Genomic_DNA"/>
</dbReference>
<gene>
    <name evidence="1" type="ORF">TSPI_00153</name>
</gene>
<name>A0ABR3KQN0_TRISP</name>
<organism evidence="1 2">
    <name type="scientific">Trichinella spiralis</name>
    <name type="common">Trichina worm</name>
    <dbReference type="NCBI Taxonomy" id="6334"/>
    <lineage>
        <taxon>Eukaryota</taxon>
        <taxon>Metazoa</taxon>
        <taxon>Ecdysozoa</taxon>
        <taxon>Nematoda</taxon>
        <taxon>Enoplea</taxon>
        <taxon>Dorylaimia</taxon>
        <taxon>Trichinellida</taxon>
        <taxon>Trichinellidae</taxon>
        <taxon>Trichinella</taxon>
    </lineage>
</organism>